<proteinExistence type="inferred from homology"/>
<dbReference type="PANTHER" id="PTHR48022">
    <property type="entry name" value="PLASTIDIC GLUCOSE TRANSPORTER 4"/>
    <property type="match status" value="1"/>
</dbReference>
<reference evidence="12 13" key="1">
    <citation type="submission" date="2015-03" db="EMBL/GenBank/DDBJ databases">
        <title>Genomics and transcriptomics of the oil-accumulating basidiomycete yeast T. oleaginosus allow insights into substrate utilization and the diverse evolutionary trajectories of mating systems in fungi.</title>
        <authorList>
            <consortium name="DOE Joint Genome Institute"/>
            <person name="Kourist R."/>
            <person name="Kracht O."/>
            <person name="Bracharz F."/>
            <person name="Lipzen A."/>
            <person name="Nolan M."/>
            <person name="Ohm R."/>
            <person name="Grigoriev I."/>
            <person name="Sun S."/>
            <person name="Heitman J."/>
            <person name="Bruck T."/>
            <person name="Nowrousian M."/>
        </authorList>
    </citation>
    <scope>NUCLEOTIDE SEQUENCE [LARGE SCALE GENOMIC DNA]</scope>
    <source>
        <strain evidence="12 13">IBC0246</strain>
    </source>
</reference>
<feature type="transmembrane region" description="Helical" evidence="10">
    <location>
        <begin position="524"/>
        <end position="542"/>
    </location>
</feature>
<evidence type="ECO:0000256" key="2">
    <source>
        <dbReference type="ARBA" id="ARBA00010992"/>
    </source>
</evidence>
<feature type="transmembrane region" description="Helical" evidence="10">
    <location>
        <begin position="181"/>
        <end position="198"/>
    </location>
</feature>
<dbReference type="GO" id="GO:0005351">
    <property type="term" value="F:carbohydrate:proton symporter activity"/>
    <property type="evidence" value="ECO:0007669"/>
    <property type="project" value="TreeGrafter"/>
</dbReference>
<feature type="domain" description="Major facilitator superfamily (MFS) profile" evidence="11">
    <location>
        <begin position="61"/>
        <end position="546"/>
    </location>
</feature>
<feature type="transmembrane region" description="Helical" evidence="10">
    <location>
        <begin position="108"/>
        <end position="128"/>
    </location>
</feature>
<evidence type="ECO:0000256" key="8">
    <source>
        <dbReference type="RuleBase" id="RU003346"/>
    </source>
</evidence>
<name>A0A0J0XPY7_9TREE</name>
<keyword evidence="4 10" id="KW-0812">Transmembrane</keyword>
<feature type="transmembrane region" description="Helical" evidence="10">
    <location>
        <begin position="392"/>
        <end position="412"/>
    </location>
</feature>
<feature type="region of interest" description="Disordered" evidence="9">
    <location>
        <begin position="583"/>
        <end position="615"/>
    </location>
</feature>
<dbReference type="Pfam" id="PF00083">
    <property type="entry name" value="Sugar_tr"/>
    <property type="match status" value="1"/>
</dbReference>
<evidence type="ECO:0000256" key="7">
    <source>
        <dbReference type="ARBA" id="ARBA00049119"/>
    </source>
</evidence>
<dbReference type="PROSITE" id="PS00217">
    <property type="entry name" value="SUGAR_TRANSPORT_2"/>
    <property type="match status" value="1"/>
</dbReference>
<dbReference type="PANTHER" id="PTHR48022:SF2">
    <property type="entry name" value="PLASTIDIC GLUCOSE TRANSPORTER 4"/>
    <property type="match status" value="1"/>
</dbReference>
<dbReference type="InterPro" id="IPR050360">
    <property type="entry name" value="MFS_Sugar_Transporters"/>
</dbReference>
<evidence type="ECO:0000259" key="11">
    <source>
        <dbReference type="PROSITE" id="PS50850"/>
    </source>
</evidence>
<dbReference type="GO" id="GO:0016020">
    <property type="term" value="C:membrane"/>
    <property type="evidence" value="ECO:0007669"/>
    <property type="project" value="UniProtKB-SubCell"/>
</dbReference>
<accession>A0A0J0XPY7</accession>
<dbReference type="InterPro" id="IPR036259">
    <property type="entry name" value="MFS_trans_sf"/>
</dbReference>
<dbReference type="AlphaFoldDB" id="A0A0J0XPY7"/>
<evidence type="ECO:0000256" key="10">
    <source>
        <dbReference type="SAM" id="Phobius"/>
    </source>
</evidence>
<dbReference type="InterPro" id="IPR020846">
    <property type="entry name" value="MFS_dom"/>
</dbReference>
<dbReference type="PRINTS" id="PR00171">
    <property type="entry name" value="SUGRTRNSPORT"/>
</dbReference>
<dbReference type="Proteomes" id="UP000053611">
    <property type="component" value="Unassembled WGS sequence"/>
</dbReference>
<dbReference type="FunFam" id="1.20.1250.20:FF:000026">
    <property type="entry name" value="MFS quinate transporter QutD"/>
    <property type="match status" value="1"/>
</dbReference>
<keyword evidence="13" id="KW-1185">Reference proteome</keyword>
<evidence type="ECO:0000256" key="5">
    <source>
        <dbReference type="ARBA" id="ARBA00022989"/>
    </source>
</evidence>
<protein>
    <submittedName>
        <fullName evidence="12">General substrate transporter</fullName>
    </submittedName>
</protein>
<dbReference type="STRING" id="879819.A0A0J0XPY7"/>
<feature type="transmembrane region" description="Helical" evidence="10">
    <location>
        <begin position="424"/>
        <end position="445"/>
    </location>
</feature>
<feature type="transmembrane region" description="Helical" evidence="10">
    <location>
        <begin position="457"/>
        <end position="480"/>
    </location>
</feature>
<dbReference type="EMBL" id="KQ087197">
    <property type="protein sequence ID" value="KLT43191.1"/>
    <property type="molecule type" value="Genomic_DNA"/>
</dbReference>
<gene>
    <name evidence="12" type="ORF">CC85DRAFT_317454</name>
</gene>
<evidence type="ECO:0000256" key="4">
    <source>
        <dbReference type="ARBA" id="ARBA00022692"/>
    </source>
</evidence>
<dbReference type="PROSITE" id="PS50850">
    <property type="entry name" value="MFS"/>
    <property type="match status" value="1"/>
</dbReference>
<keyword evidence="3 8" id="KW-0813">Transport</keyword>
<feature type="transmembrane region" description="Helical" evidence="10">
    <location>
        <begin position="257"/>
        <end position="276"/>
    </location>
</feature>
<dbReference type="PROSITE" id="PS00216">
    <property type="entry name" value="SUGAR_TRANSPORT_1"/>
    <property type="match status" value="1"/>
</dbReference>
<evidence type="ECO:0000256" key="1">
    <source>
        <dbReference type="ARBA" id="ARBA00004141"/>
    </source>
</evidence>
<comment type="catalytic activity">
    <reaction evidence="7">
        <text>myo-inositol(out) + H(+)(out) = myo-inositol(in) + H(+)(in)</text>
        <dbReference type="Rhea" id="RHEA:60364"/>
        <dbReference type="ChEBI" id="CHEBI:15378"/>
        <dbReference type="ChEBI" id="CHEBI:17268"/>
    </reaction>
</comment>
<comment type="similarity">
    <text evidence="2 8">Belongs to the major facilitator superfamily. Sugar transporter (TC 2.A.1.1) family.</text>
</comment>
<dbReference type="OrthoDB" id="8120565at2759"/>
<evidence type="ECO:0000313" key="12">
    <source>
        <dbReference type="EMBL" id="KLT43191.1"/>
    </source>
</evidence>
<dbReference type="InterPro" id="IPR005828">
    <property type="entry name" value="MFS_sugar_transport-like"/>
</dbReference>
<sequence length="615" mass="66597">MVGGKSLRSSFSAGGATATQRRRSSSISQVRAAATGDPDFLADKGETGFKGLIHNPKSLGLALFASLGGVLYGYNQGVFGQVQVMSSFKARYWWILGDDVTNKTLKGFVTAILELGAFVGSLMAGPLADMFSRKSPMLDHRSSGANATQYSISGWCIVFMLGTALQVGANSQIACIYAGRWFAGMAVGALSMLVPMFNAELAPPGIRGSLVALQQLAITFGIMVSYWIGYGTNYIGGTSYDRATGVGQSSAAWRIPLALQLVPAIVLCIGAVFIPFSPRWLMLKGREEESLMTLSRLRERPPEDPTVQYEFRSLQAERLVEREAAKERYGIDTVNFRVACLEYKRLLTTKSLLHRLLIGASAQALQQWTGINAIIYYAPTIFAQLGLTGNTIGLLATGLVGIVNFVFTFPAVMFVDSLGRKPMLIWGEINMSISHAVIAAIIASFGPDFSNKAAGNAAVFMIYWYIVNFAVTWGPLAWVVSAEVFPLDMRAKGMSVSSATNWLNNFAVAMATPVMIENIGYKTYIVFMCFCLVGLLYAIFILPELKGLTLEEVDHIFHDTSGAEDLARRERIAKQIGLDKVARDIQHQETGGTGAGSPLDSAGEKKSSGPFRSEV</sequence>
<feature type="compositionally biased region" description="Basic and acidic residues" evidence="9">
    <location>
        <begin position="602"/>
        <end position="615"/>
    </location>
</feature>
<keyword evidence="6 10" id="KW-0472">Membrane</keyword>
<comment type="subcellular location">
    <subcellularLocation>
        <location evidence="1">Membrane</location>
        <topology evidence="1">Multi-pass membrane protein</topology>
    </subcellularLocation>
</comment>
<dbReference type="InterPro" id="IPR005829">
    <property type="entry name" value="Sugar_transporter_CS"/>
</dbReference>
<evidence type="ECO:0000313" key="13">
    <source>
        <dbReference type="Proteomes" id="UP000053611"/>
    </source>
</evidence>
<evidence type="ECO:0000256" key="3">
    <source>
        <dbReference type="ARBA" id="ARBA00022448"/>
    </source>
</evidence>
<evidence type="ECO:0000256" key="6">
    <source>
        <dbReference type="ARBA" id="ARBA00023136"/>
    </source>
</evidence>
<feature type="transmembrane region" description="Helical" evidence="10">
    <location>
        <begin position="210"/>
        <end position="229"/>
    </location>
</feature>
<dbReference type="CDD" id="cd17356">
    <property type="entry name" value="MFS_HXT"/>
    <property type="match status" value="1"/>
</dbReference>
<dbReference type="InterPro" id="IPR003663">
    <property type="entry name" value="Sugar/inositol_transpt"/>
</dbReference>
<feature type="region of interest" description="Disordered" evidence="9">
    <location>
        <begin position="1"/>
        <end position="31"/>
    </location>
</feature>
<evidence type="ECO:0000256" key="9">
    <source>
        <dbReference type="SAM" id="MobiDB-lite"/>
    </source>
</evidence>
<dbReference type="SUPFAM" id="SSF103473">
    <property type="entry name" value="MFS general substrate transporter"/>
    <property type="match status" value="1"/>
</dbReference>
<keyword evidence="5 10" id="KW-1133">Transmembrane helix</keyword>
<dbReference type="NCBIfam" id="TIGR00879">
    <property type="entry name" value="SP"/>
    <property type="match status" value="1"/>
</dbReference>
<dbReference type="Gene3D" id="1.20.1250.20">
    <property type="entry name" value="MFS general substrate transporter like domains"/>
    <property type="match status" value="1"/>
</dbReference>
<organism evidence="12 13">
    <name type="scientific">Cutaneotrichosporon oleaginosum</name>
    <dbReference type="NCBI Taxonomy" id="879819"/>
    <lineage>
        <taxon>Eukaryota</taxon>
        <taxon>Fungi</taxon>
        <taxon>Dikarya</taxon>
        <taxon>Basidiomycota</taxon>
        <taxon>Agaricomycotina</taxon>
        <taxon>Tremellomycetes</taxon>
        <taxon>Trichosporonales</taxon>
        <taxon>Trichosporonaceae</taxon>
        <taxon>Cutaneotrichosporon</taxon>
    </lineage>
</organism>
<feature type="transmembrane region" description="Helical" evidence="10">
    <location>
        <begin position="149"/>
        <end position="169"/>
    </location>
</feature>